<gene>
    <name evidence="10" type="ORF">BINO364_LOCUS11642</name>
</gene>
<feature type="signal peptide" evidence="8">
    <location>
        <begin position="1"/>
        <end position="18"/>
    </location>
</feature>
<organism evidence="10 11">
    <name type="scientific">Brenthis ino</name>
    <name type="common">lesser marbled fritillary</name>
    <dbReference type="NCBI Taxonomy" id="405034"/>
    <lineage>
        <taxon>Eukaryota</taxon>
        <taxon>Metazoa</taxon>
        <taxon>Ecdysozoa</taxon>
        <taxon>Arthropoda</taxon>
        <taxon>Hexapoda</taxon>
        <taxon>Insecta</taxon>
        <taxon>Pterygota</taxon>
        <taxon>Neoptera</taxon>
        <taxon>Endopterygota</taxon>
        <taxon>Lepidoptera</taxon>
        <taxon>Glossata</taxon>
        <taxon>Ditrysia</taxon>
        <taxon>Papilionoidea</taxon>
        <taxon>Nymphalidae</taxon>
        <taxon>Heliconiinae</taxon>
        <taxon>Argynnini</taxon>
        <taxon>Brenthis</taxon>
    </lineage>
</organism>
<dbReference type="SUPFAM" id="SSF50494">
    <property type="entry name" value="Trypsin-like serine proteases"/>
    <property type="match status" value="1"/>
</dbReference>
<name>A0A8J9W501_9NEOP</name>
<dbReference type="GO" id="GO:0004252">
    <property type="term" value="F:serine-type endopeptidase activity"/>
    <property type="evidence" value="ECO:0007669"/>
    <property type="project" value="InterPro"/>
</dbReference>
<dbReference type="PANTHER" id="PTHR24256">
    <property type="entry name" value="TRYPTASE-RELATED"/>
    <property type="match status" value="1"/>
</dbReference>
<feature type="domain" description="Peptidase S1" evidence="9">
    <location>
        <begin position="26"/>
        <end position="250"/>
    </location>
</feature>
<keyword evidence="7" id="KW-1205">Fibrinolytic toxin</keyword>
<protein>
    <recommendedName>
        <fullName evidence="9">Peptidase S1 domain-containing protein</fullName>
    </recommendedName>
</protein>
<comment type="subcellular location">
    <subcellularLocation>
        <location evidence="1">Secreted</location>
        <location evidence="1">Extracellular space</location>
    </subcellularLocation>
</comment>
<evidence type="ECO:0000313" key="11">
    <source>
        <dbReference type="Proteomes" id="UP000838878"/>
    </source>
</evidence>
<dbReference type="OrthoDB" id="6380398at2759"/>
<dbReference type="InterPro" id="IPR001254">
    <property type="entry name" value="Trypsin_dom"/>
</dbReference>
<feature type="non-terminal residue" evidence="10">
    <location>
        <position position="259"/>
    </location>
</feature>
<feature type="chain" id="PRO_5035435437" description="Peptidase S1 domain-containing protein" evidence="8">
    <location>
        <begin position="19"/>
        <end position="259"/>
    </location>
</feature>
<dbReference type="CDD" id="cd00190">
    <property type="entry name" value="Tryp_SPc"/>
    <property type="match status" value="1"/>
</dbReference>
<dbReference type="InterPro" id="IPR001314">
    <property type="entry name" value="Peptidase_S1A"/>
</dbReference>
<evidence type="ECO:0000313" key="10">
    <source>
        <dbReference type="EMBL" id="CAH0726147.1"/>
    </source>
</evidence>
<dbReference type="Pfam" id="PF00089">
    <property type="entry name" value="Trypsin"/>
    <property type="match status" value="1"/>
</dbReference>
<dbReference type="GO" id="GO:0005576">
    <property type="term" value="C:extracellular region"/>
    <property type="evidence" value="ECO:0007669"/>
    <property type="project" value="UniProtKB-SubCell"/>
</dbReference>
<dbReference type="GO" id="GO:0006508">
    <property type="term" value="P:proteolysis"/>
    <property type="evidence" value="ECO:0007669"/>
    <property type="project" value="InterPro"/>
</dbReference>
<keyword evidence="8" id="KW-0732">Signal</keyword>
<dbReference type="InterPro" id="IPR018114">
    <property type="entry name" value="TRYPSIN_HIS"/>
</dbReference>
<dbReference type="PROSITE" id="PS00134">
    <property type="entry name" value="TRYPSIN_HIS"/>
    <property type="match status" value="1"/>
</dbReference>
<evidence type="ECO:0000256" key="8">
    <source>
        <dbReference type="SAM" id="SignalP"/>
    </source>
</evidence>
<dbReference type="Proteomes" id="UP000838878">
    <property type="component" value="Chromosome 5"/>
</dbReference>
<keyword evidence="3" id="KW-1015">Disulfide bond</keyword>
<dbReference type="Gene3D" id="2.40.10.10">
    <property type="entry name" value="Trypsin-like serine proteases"/>
    <property type="match status" value="1"/>
</dbReference>
<keyword evidence="2" id="KW-0800">Toxin</keyword>
<dbReference type="InterPro" id="IPR009003">
    <property type="entry name" value="Peptidase_S1_PA"/>
</dbReference>
<dbReference type="PRINTS" id="PR00722">
    <property type="entry name" value="CHYMOTRYPSIN"/>
</dbReference>
<evidence type="ECO:0000256" key="4">
    <source>
        <dbReference type="ARBA" id="ARBA00023240"/>
    </source>
</evidence>
<evidence type="ECO:0000256" key="5">
    <source>
        <dbReference type="ARBA" id="ARBA00024195"/>
    </source>
</evidence>
<keyword evidence="11" id="KW-1185">Reference proteome</keyword>
<dbReference type="FunFam" id="2.40.10.10:FF:000068">
    <property type="entry name" value="transmembrane protease serine 2"/>
    <property type="match status" value="1"/>
</dbReference>
<sequence length="259" mass="29268">MLIIKFLLAATLVKLVKSKYPMEAKIVNGIKVPIMKFAHSAFMVVYLPTESYLCGASIVTQNILLTAAHCIESCGMKCARADVFVGNADKRFGYKFPILHTIRHEKYSPDEVRNDIGLILLKNELPLSKYIMRVALMREPPIEQTAFLAGWGLIDEIQHISTNYLHFTKQKIWSYKKCRRKILSLPKGTLCGGDIRGKNYGAEGDSGSALVIKDYIQIGIVSYKRPDVSNSLLVYTNVAYFYDWIENNSRKIFCGSLLN</sequence>
<evidence type="ECO:0000259" key="9">
    <source>
        <dbReference type="PROSITE" id="PS50240"/>
    </source>
</evidence>
<dbReference type="AlphaFoldDB" id="A0A8J9W501"/>
<evidence type="ECO:0000256" key="7">
    <source>
        <dbReference type="ARBA" id="ARBA00084094"/>
    </source>
</evidence>
<comment type="similarity">
    <text evidence="5">Belongs to the peptidase S1 family. CLIP subfamily.</text>
</comment>
<evidence type="ECO:0000256" key="3">
    <source>
        <dbReference type="ARBA" id="ARBA00023157"/>
    </source>
</evidence>
<proteinExistence type="inferred from homology"/>
<reference evidence="10" key="1">
    <citation type="submission" date="2021-12" db="EMBL/GenBank/DDBJ databases">
        <authorList>
            <person name="Martin H S."/>
        </authorList>
    </citation>
    <scope>NUCLEOTIDE SEQUENCE</scope>
</reference>
<dbReference type="EMBL" id="OV170225">
    <property type="protein sequence ID" value="CAH0726147.1"/>
    <property type="molecule type" value="Genomic_DNA"/>
</dbReference>
<dbReference type="InterPro" id="IPR043504">
    <property type="entry name" value="Peptidase_S1_PA_chymotrypsin"/>
</dbReference>
<evidence type="ECO:0000256" key="6">
    <source>
        <dbReference type="ARBA" id="ARBA00055534"/>
    </source>
</evidence>
<comment type="function">
    <text evidence="6">Fibrinolytic activity; shows preferential cleavage of Arg-Gly bonds in all three fibrinogen chains. Contact with the caterpillars causes severe bleeding, due the anticoagulant effect of the protein.</text>
</comment>
<dbReference type="SMART" id="SM00020">
    <property type="entry name" value="Tryp_SPc"/>
    <property type="match status" value="1"/>
</dbReference>
<keyword evidence="4" id="KW-1199">Hemostasis impairing toxin</keyword>
<accession>A0A8J9W501</accession>
<dbReference type="PROSITE" id="PS50240">
    <property type="entry name" value="TRYPSIN_DOM"/>
    <property type="match status" value="1"/>
</dbReference>
<evidence type="ECO:0000256" key="2">
    <source>
        <dbReference type="ARBA" id="ARBA00022656"/>
    </source>
</evidence>
<evidence type="ECO:0000256" key="1">
    <source>
        <dbReference type="ARBA" id="ARBA00004239"/>
    </source>
</evidence>
<dbReference type="GO" id="GO:0090729">
    <property type="term" value="F:toxin activity"/>
    <property type="evidence" value="ECO:0007669"/>
    <property type="project" value="UniProtKB-KW"/>
</dbReference>
<dbReference type="InterPro" id="IPR051487">
    <property type="entry name" value="Ser/Thr_Proteases_Immune/Dev"/>
</dbReference>